<organism evidence="2 3">
    <name type="scientific">Polystyrenella longa</name>
    <dbReference type="NCBI Taxonomy" id="2528007"/>
    <lineage>
        <taxon>Bacteria</taxon>
        <taxon>Pseudomonadati</taxon>
        <taxon>Planctomycetota</taxon>
        <taxon>Planctomycetia</taxon>
        <taxon>Planctomycetales</taxon>
        <taxon>Planctomycetaceae</taxon>
        <taxon>Polystyrenella</taxon>
    </lineage>
</organism>
<evidence type="ECO:0000313" key="3">
    <source>
        <dbReference type="Proteomes" id="UP000317178"/>
    </source>
</evidence>
<protein>
    <submittedName>
        <fullName evidence="2">L-ribulose-5-phosphate 3-epimerase UlaE</fullName>
        <ecNumber evidence="2">5.1.3.22</ecNumber>
    </submittedName>
</protein>
<keyword evidence="2" id="KW-0413">Isomerase</keyword>
<evidence type="ECO:0000259" key="1">
    <source>
        <dbReference type="Pfam" id="PF01261"/>
    </source>
</evidence>
<dbReference type="EC" id="5.1.3.22" evidence="2"/>
<dbReference type="Pfam" id="PF01261">
    <property type="entry name" value="AP_endonuc_2"/>
    <property type="match status" value="1"/>
</dbReference>
<dbReference type="RefSeq" id="WP_144995708.1">
    <property type="nucleotide sequence ID" value="NZ_CP036281.1"/>
</dbReference>
<dbReference type="PANTHER" id="PTHR12110:SF52">
    <property type="entry name" value="XYLOSE ISOMERASE"/>
    <property type="match status" value="1"/>
</dbReference>
<name>A0A518CMH0_9PLAN</name>
<evidence type="ECO:0000313" key="2">
    <source>
        <dbReference type="EMBL" id="QDU80426.1"/>
    </source>
</evidence>
<keyword evidence="3" id="KW-1185">Reference proteome</keyword>
<dbReference type="Proteomes" id="UP000317178">
    <property type="component" value="Chromosome"/>
</dbReference>
<dbReference type="Gene3D" id="3.20.20.150">
    <property type="entry name" value="Divalent-metal-dependent TIM barrel enzymes"/>
    <property type="match status" value="1"/>
</dbReference>
<feature type="domain" description="Xylose isomerase-like TIM barrel" evidence="1">
    <location>
        <begin position="20"/>
        <end position="277"/>
    </location>
</feature>
<dbReference type="AlphaFoldDB" id="A0A518CMH0"/>
<dbReference type="EMBL" id="CP036281">
    <property type="protein sequence ID" value="QDU80426.1"/>
    <property type="molecule type" value="Genomic_DNA"/>
</dbReference>
<reference evidence="2 3" key="1">
    <citation type="submission" date="2019-02" db="EMBL/GenBank/DDBJ databases">
        <title>Deep-cultivation of Planctomycetes and their phenomic and genomic characterization uncovers novel biology.</title>
        <authorList>
            <person name="Wiegand S."/>
            <person name="Jogler M."/>
            <person name="Boedeker C."/>
            <person name="Pinto D."/>
            <person name="Vollmers J."/>
            <person name="Rivas-Marin E."/>
            <person name="Kohn T."/>
            <person name="Peeters S.H."/>
            <person name="Heuer A."/>
            <person name="Rast P."/>
            <person name="Oberbeckmann S."/>
            <person name="Bunk B."/>
            <person name="Jeske O."/>
            <person name="Meyerdierks A."/>
            <person name="Storesund J.E."/>
            <person name="Kallscheuer N."/>
            <person name="Luecker S."/>
            <person name="Lage O.M."/>
            <person name="Pohl T."/>
            <person name="Merkel B.J."/>
            <person name="Hornburger P."/>
            <person name="Mueller R.-W."/>
            <person name="Bruemmer F."/>
            <person name="Labrenz M."/>
            <person name="Spormann A.M."/>
            <person name="Op den Camp H."/>
            <person name="Overmann J."/>
            <person name="Amann R."/>
            <person name="Jetten M.S.M."/>
            <person name="Mascher T."/>
            <person name="Medema M.H."/>
            <person name="Devos D.P."/>
            <person name="Kaster A.-K."/>
            <person name="Ovreas L."/>
            <person name="Rohde M."/>
            <person name="Galperin M.Y."/>
            <person name="Jogler C."/>
        </authorList>
    </citation>
    <scope>NUCLEOTIDE SEQUENCE [LARGE SCALE GENOMIC DNA]</scope>
    <source>
        <strain evidence="2 3">Pla110</strain>
    </source>
</reference>
<sequence>MYLGYNTNGLAFHHWPDASIDLLAEAGYKAVGITLDHHCLNPFQDERSLAAEIDEVREKLSACGMKSVIETGARFLLDPRSKHEPTLITPSETGRQQRIEFLKRAIDISAELEADAVSFWAGVPRGEETDFEQRWKWLVEGCRKVTEYAESKAVKIAFEPEPGMLVESFEQFQQLKDAVDSPLFGLTVDIGHVQCVEPRPIPDYLREWGPHVFNIHIEDMVRGVHDHLRFGEGEIDFVSVLQALAEVDYAGGLYVELSRHSHMAPDVLAESIDFLQAKAESAGVELS</sequence>
<dbReference type="KEGG" id="plon:Pla110_21560"/>
<dbReference type="InterPro" id="IPR013022">
    <property type="entry name" value="Xyl_isomerase-like_TIM-brl"/>
</dbReference>
<dbReference type="InterPro" id="IPR036237">
    <property type="entry name" value="Xyl_isomerase-like_sf"/>
</dbReference>
<proteinExistence type="predicted"/>
<dbReference type="OrthoDB" id="1900402at2"/>
<dbReference type="SUPFAM" id="SSF51658">
    <property type="entry name" value="Xylose isomerase-like"/>
    <property type="match status" value="1"/>
</dbReference>
<dbReference type="InterPro" id="IPR050312">
    <property type="entry name" value="IolE/XylAMocC-like"/>
</dbReference>
<gene>
    <name evidence="2" type="primary">ulaE_1</name>
    <name evidence="2" type="ORF">Pla110_21560</name>
</gene>
<accession>A0A518CMH0</accession>
<dbReference type="GO" id="GO:0034015">
    <property type="term" value="F:L-ribulose-5-phosphate 3-epimerase activity"/>
    <property type="evidence" value="ECO:0007669"/>
    <property type="project" value="UniProtKB-EC"/>
</dbReference>
<dbReference type="PANTHER" id="PTHR12110">
    <property type="entry name" value="HYDROXYPYRUVATE ISOMERASE"/>
    <property type="match status" value="1"/>
</dbReference>